<reference evidence="2" key="1">
    <citation type="submission" date="2025-08" db="UniProtKB">
        <authorList>
            <consortium name="RefSeq"/>
        </authorList>
    </citation>
    <scope>IDENTIFICATION</scope>
    <source>
        <tissue evidence="2">Muscle</tissue>
    </source>
</reference>
<dbReference type="KEGG" id="ccar:109103868"/>
<accession>A0A9R0AT88</accession>
<dbReference type="Proteomes" id="UP001155660">
    <property type="component" value="Unplaced"/>
</dbReference>
<gene>
    <name evidence="2" type="primary">LOC109103868</name>
</gene>
<dbReference type="AlphaFoldDB" id="A0A9R0AT88"/>
<evidence type="ECO:0000256" key="1">
    <source>
        <dbReference type="SAM" id="MobiDB-lite"/>
    </source>
</evidence>
<dbReference type="RefSeq" id="XP_042609923.1">
    <property type="nucleotide sequence ID" value="XM_042753989.1"/>
</dbReference>
<protein>
    <submittedName>
        <fullName evidence="2">Uncharacterized protein LOC109103868 isoform X1</fullName>
    </submittedName>
</protein>
<dbReference type="GeneID" id="109103868"/>
<sequence>MERKKWNITRSNLRKRAVKRVTQLFESLNDEEDSSFMDCTIEEHTIEHEVVTSSFVLPPICGSESDGGSESTSDEDSHVDKSGDVPKDLSGCLRDWATHFGISLIALSALLSILKAHHPSLPKDARTLLQTQIRHSIVSLGSGSFHYFGIQKMFSHIFQKLTSVVQSHHRFKLQLNMDGLPIFKSSGLQFWPILGILQAYTRKPVLIALYSGNSKPQSLSEYLKDLVSELKSLSTGFVVNGKTFFLTVRSVICDAPARAFIKGIKSHNGYSGCDKCVQSGIYINNRMTFPELNARVRTDVSFSNAEDEDHHVQHSPFCETSIAMVSGFPHDYMHLVCLGVVRRLFDLWMGTCGKLNYRISSRQVSFISSKLLALKSYIPSEFARRPRALDERLRWKATELRQFLLYTGPVVLRDVLTTEVYQNFMLLSVSIYILASPTYCLLLNDFANTLLRSFVKHFGELYGQGFLVYNIHGLIHLSDDVKVHGHLDLISGFPFENYLKKIKRMVRKPSSPLQQVIRRISELDSASLKDEETWNTHKNLKMLHSDGPVPQGFTGVVSQFKELSVDGFVINTSERDRCIKMKNKILLVQNIIVFEGEEYIVCKEYRHIAKFFDYPIDSTELGICFVSDLTPDLMSLKLDTNVQKCVRLPLEVGFVVIPLLHADPS</sequence>
<name>A0A9R0AT88_CYPCA</name>
<organism evidence="2">
    <name type="scientific">Cyprinus carpio</name>
    <name type="common">Common carp</name>
    <dbReference type="NCBI Taxonomy" id="7962"/>
    <lineage>
        <taxon>Eukaryota</taxon>
        <taxon>Metazoa</taxon>
        <taxon>Chordata</taxon>
        <taxon>Craniata</taxon>
        <taxon>Vertebrata</taxon>
        <taxon>Euteleostomi</taxon>
        <taxon>Actinopterygii</taxon>
        <taxon>Neopterygii</taxon>
        <taxon>Teleostei</taxon>
        <taxon>Ostariophysi</taxon>
        <taxon>Cypriniformes</taxon>
        <taxon>Cyprinidae</taxon>
        <taxon>Cyprininae</taxon>
        <taxon>Cyprinus</taxon>
    </lineage>
</organism>
<dbReference type="PANTHER" id="PTHR33053:SF24">
    <property type="entry name" value="TRANSPOSASE DOMAIN-CONTAINING PROTEIN"/>
    <property type="match status" value="1"/>
</dbReference>
<evidence type="ECO:0000313" key="2">
    <source>
        <dbReference type="RefSeq" id="XP_042609923.1"/>
    </source>
</evidence>
<dbReference type="PANTHER" id="PTHR33053">
    <property type="entry name" value="PROTEIN, PUTATIVE-RELATED"/>
    <property type="match status" value="1"/>
</dbReference>
<feature type="region of interest" description="Disordered" evidence="1">
    <location>
        <begin position="63"/>
        <end position="83"/>
    </location>
</feature>
<dbReference type="OrthoDB" id="10036512at2759"/>
<proteinExistence type="predicted"/>